<name>A0A0G0RM29_9BACT</name>
<evidence type="ECO:0008006" key="3">
    <source>
        <dbReference type="Google" id="ProtNLM"/>
    </source>
</evidence>
<dbReference type="Proteomes" id="UP000034764">
    <property type="component" value="Unassembled WGS sequence"/>
</dbReference>
<accession>A0A0G0RM29</accession>
<evidence type="ECO:0000313" key="1">
    <source>
        <dbReference type="EMBL" id="KKR23540.1"/>
    </source>
</evidence>
<comment type="caution">
    <text evidence="1">The sequence shown here is derived from an EMBL/GenBank/DDBJ whole genome shotgun (WGS) entry which is preliminary data.</text>
</comment>
<dbReference type="AlphaFoldDB" id="A0A0G0RM29"/>
<protein>
    <recommendedName>
        <fullName evidence="3">HD domain-containing protein</fullName>
    </recommendedName>
</protein>
<reference evidence="1 2" key="1">
    <citation type="journal article" date="2015" name="Nature">
        <title>rRNA introns, odd ribosomes, and small enigmatic genomes across a large radiation of phyla.</title>
        <authorList>
            <person name="Brown C.T."/>
            <person name="Hug L.A."/>
            <person name="Thomas B.C."/>
            <person name="Sharon I."/>
            <person name="Castelle C.J."/>
            <person name="Singh A."/>
            <person name="Wilkins M.J."/>
            <person name="Williams K.H."/>
            <person name="Banfield J.F."/>
        </authorList>
    </citation>
    <scope>NUCLEOTIDE SEQUENCE [LARGE SCALE GENOMIC DNA]</scope>
</reference>
<dbReference type="EMBL" id="LBXD01000014">
    <property type="protein sequence ID" value="KKR23540.1"/>
    <property type="molecule type" value="Genomic_DNA"/>
</dbReference>
<evidence type="ECO:0000313" key="2">
    <source>
        <dbReference type="Proteomes" id="UP000034764"/>
    </source>
</evidence>
<sequence length="284" mass="32593">MSTKEQQEQPSESHIDPEEFERMSVRLREIGLDIEKIRPDIVSRLALLDQSTKVVEDEHNAIHLARAVFDWYRKNKPEASWLEREERAVVIGTIFSDIGKTGFRAANLVQQKLIVAIYSIDSKDWGGGEDKLSVAKYLEKYFPNDYAERIRIYVGMGLDPEMIMRKFWDMHAEWTLQIISGDGVPPEAVVAAASHHFIQGINPEGIIGSDGRFTRYFGENLAFDRVEKLICVLDVYDAFRRRSHMSHDQAIIALRKKIDSSESFSGDKGFHELIDVVDFTNRET</sequence>
<organism evidence="1 2">
    <name type="scientific">Candidatus Yanofskybacteria bacterium GW2011_GWD2_39_48</name>
    <dbReference type="NCBI Taxonomy" id="1619031"/>
    <lineage>
        <taxon>Bacteria</taxon>
        <taxon>Candidatus Yanofskyibacteriota</taxon>
    </lineage>
</organism>
<proteinExistence type="predicted"/>
<gene>
    <name evidence="1" type="ORF">UT53_C0014G0013</name>
</gene>